<feature type="domain" description="Serine/threonine-protein phosphatase 4 regulatory subunit 3-like central" evidence="2">
    <location>
        <begin position="43"/>
        <end position="120"/>
    </location>
</feature>
<dbReference type="Pfam" id="PF04802">
    <property type="entry name" value="PP4R3"/>
    <property type="match status" value="2"/>
</dbReference>
<organism evidence="3 4">
    <name type="scientific">Balaeniceps rex</name>
    <name type="common">Shoebill</name>
    <dbReference type="NCBI Taxonomy" id="33584"/>
    <lineage>
        <taxon>Eukaryota</taxon>
        <taxon>Metazoa</taxon>
        <taxon>Chordata</taxon>
        <taxon>Craniata</taxon>
        <taxon>Vertebrata</taxon>
        <taxon>Euteleostomi</taxon>
        <taxon>Archelosauria</taxon>
        <taxon>Archosauria</taxon>
        <taxon>Dinosauria</taxon>
        <taxon>Saurischia</taxon>
        <taxon>Theropoda</taxon>
        <taxon>Coelurosauria</taxon>
        <taxon>Aves</taxon>
        <taxon>Neognathae</taxon>
        <taxon>Neoaves</taxon>
        <taxon>Aequornithes</taxon>
        <taxon>Pelecaniformes</taxon>
        <taxon>Balaenicipitidae</taxon>
        <taxon>Balaeniceps</taxon>
    </lineage>
</organism>
<protein>
    <submittedName>
        <fullName evidence="3">P4R3A phosphatase</fullName>
    </submittedName>
</protein>
<feature type="non-terminal residue" evidence="3">
    <location>
        <position position="1"/>
    </location>
</feature>
<dbReference type="GO" id="GO:0005654">
    <property type="term" value="C:nucleoplasm"/>
    <property type="evidence" value="ECO:0007669"/>
    <property type="project" value="TreeGrafter"/>
</dbReference>
<dbReference type="GO" id="GO:0006974">
    <property type="term" value="P:DNA damage response"/>
    <property type="evidence" value="ECO:0007669"/>
    <property type="project" value="TreeGrafter"/>
</dbReference>
<accession>A0A7L2UGX6</accession>
<dbReference type="InterPro" id="IPR006887">
    <property type="entry name" value="P4R3-like_central_dom"/>
</dbReference>
<reference evidence="3 4" key="1">
    <citation type="submission" date="2019-09" db="EMBL/GenBank/DDBJ databases">
        <title>Bird 10,000 Genomes (B10K) Project - Family phase.</title>
        <authorList>
            <person name="Zhang G."/>
        </authorList>
    </citation>
    <scope>NUCLEOTIDE SEQUENCE [LARGE SCALE GENOMIC DNA]</scope>
    <source>
        <strain evidence="3">B10K-DU-012-56</strain>
    </source>
</reference>
<dbReference type="GO" id="GO:0030289">
    <property type="term" value="C:protein phosphatase 4 complex"/>
    <property type="evidence" value="ECO:0007669"/>
    <property type="project" value="TreeGrafter"/>
</dbReference>
<keyword evidence="4" id="KW-1185">Reference proteome</keyword>
<sequence length="505" mass="58250">VQGKDPSVDITQDLVDESEEERFDDMSSPGLELPSCELSRLEEIAELVASSLPSPLRREKLALALENEGYIKKLLEIFHVCEDLENIEGLHHLYEIIKGIFLLNRTALFEVMFSEECIMSKYTFVMCWLLFIVLLRYSSMKNNRMIFDCCQPECPINAVCNRNSYFDLLSRIHPFRNIGGKESHLVPSITQLSLHPVLALVLLQRSHNIRKIHEDEKFLTDLFAQLTDEATDEEKRQELVNFLKEFCAFSQTLQPQNRDAFFKTLSNMGILPALEVILGMDDAQVRSAATDIFSYLVEYNPSMVREFVMQEAQQNDDDILLINLIIEHMICDTDPELGGAVLLMGLLRTLVDPENMLATANKTEKTEFLGFFYKHCMHVLTAPLLANTTEDKPSKDDFQTAQLLALILELLTFCVEHHTYHIKNYIINKDILRRVLVLMASKHAFLALCALRFKRKIIGLKDEFYNRYIMKSFLFEPVVKAFLNNGSRYNLMNSAIIEMFEFIRV</sequence>
<dbReference type="InterPro" id="IPR016024">
    <property type="entry name" value="ARM-type_fold"/>
</dbReference>
<feature type="non-terminal residue" evidence="3">
    <location>
        <position position="505"/>
    </location>
</feature>
<feature type="domain" description="Serine/threonine-protein phosphatase 4 regulatory subunit 3-like central" evidence="2">
    <location>
        <begin position="205"/>
        <end position="504"/>
    </location>
</feature>
<dbReference type="Proteomes" id="UP000528411">
    <property type="component" value="Unassembled WGS sequence"/>
</dbReference>
<dbReference type="InterPro" id="IPR011989">
    <property type="entry name" value="ARM-like"/>
</dbReference>
<feature type="region of interest" description="Disordered" evidence="1">
    <location>
        <begin position="1"/>
        <end position="30"/>
    </location>
</feature>
<evidence type="ECO:0000313" key="3">
    <source>
        <dbReference type="EMBL" id="NXS44427.1"/>
    </source>
</evidence>
<dbReference type="InterPro" id="IPR051137">
    <property type="entry name" value="PP4R3-like"/>
</dbReference>
<comment type="caution">
    <text evidence="3">The sequence shown here is derived from an EMBL/GenBank/DDBJ whole genome shotgun (WGS) entry which is preliminary data.</text>
</comment>
<evidence type="ECO:0000256" key="1">
    <source>
        <dbReference type="SAM" id="MobiDB-lite"/>
    </source>
</evidence>
<dbReference type="GO" id="GO:0072542">
    <property type="term" value="F:protein phosphatase activator activity"/>
    <property type="evidence" value="ECO:0007669"/>
    <property type="project" value="TreeGrafter"/>
</dbReference>
<dbReference type="EMBL" id="VYZW01030907">
    <property type="protein sequence ID" value="NXS44427.1"/>
    <property type="molecule type" value="Genomic_DNA"/>
</dbReference>
<gene>
    <name evidence="3" type="primary">Ppp4r3a</name>
    <name evidence="3" type="ORF">BALREX_R00825</name>
</gene>
<dbReference type="AlphaFoldDB" id="A0A7L2UGX6"/>
<proteinExistence type="predicted"/>
<dbReference type="PANTHER" id="PTHR23318">
    <property type="entry name" value="ATP SYNTHASE GAMMA-RELATED"/>
    <property type="match status" value="1"/>
</dbReference>
<feature type="compositionally biased region" description="Acidic residues" evidence="1">
    <location>
        <begin position="14"/>
        <end position="23"/>
    </location>
</feature>
<evidence type="ECO:0000259" key="2">
    <source>
        <dbReference type="Pfam" id="PF04802"/>
    </source>
</evidence>
<dbReference type="OrthoDB" id="27483at2759"/>
<name>A0A7L2UGX6_BALRX</name>
<evidence type="ECO:0000313" key="4">
    <source>
        <dbReference type="Proteomes" id="UP000528411"/>
    </source>
</evidence>
<dbReference type="PANTHER" id="PTHR23318:SF3">
    <property type="entry name" value="SERINE_THREONINE-PROTEIN PHOSPHATASE 4 REGULATORY SUBUNIT 3A"/>
    <property type="match status" value="1"/>
</dbReference>
<dbReference type="SUPFAM" id="SSF48371">
    <property type="entry name" value="ARM repeat"/>
    <property type="match status" value="1"/>
</dbReference>
<dbReference type="Gene3D" id="1.25.10.10">
    <property type="entry name" value="Leucine-rich Repeat Variant"/>
    <property type="match status" value="1"/>
</dbReference>